<protein>
    <submittedName>
        <fullName evidence="1">Uncharacterized protein</fullName>
    </submittedName>
</protein>
<keyword evidence="2" id="KW-1185">Reference proteome</keyword>
<dbReference type="PATRIC" id="fig|270498.16.peg.383"/>
<reference evidence="1 2" key="1">
    <citation type="submission" date="2015-04" db="EMBL/GenBank/DDBJ databases">
        <title>Draft genome sequence of bacteremic isolate Catabacter hongkongensis type strain HKU16T.</title>
        <authorList>
            <person name="Lau S.K."/>
            <person name="Teng J.L."/>
            <person name="Huang Y."/>
            <person name="Curreem S.O."/>
            <person name="Tsui S.K."/>
            <person name="Woo P.C."/>
        </authorList>
    </citation>
    <scope>NUCLEOTIDE SEQUENCE [LARGE SCALE GENOMIC DNA]</scope>
    <source>
        <strain evidence="1 2">HKU16</strain>
    </source>
</reference>
<dbReference type="InterPro" id="IPR046286">
    <property type="entry name" value="DUF6323"/>
</dbReference>
<dbReference type="Proteomes" id="UP000034076">
    <property type="component" value="Unassembled WGS sequence"/>
</dbReference>
<comment type="caution">
    <text evidence="1">The sequence shown here is derived from an EMBL/GenBank/DDBJ whole genome shotgun (WGS) entry which is preliminary data.</text>
</comment>
<evidence type="ECO:0000313" key="1">
    <source>
        <dbReference type="EMBL" id="KKI51619.1"/>
    </source>
</evidence>
<gene>
    <name evidence="1" type="ORF">CHK_0785</name>
</gene>
<sequence>MKCNDFTQKFGLTLTKTQVFELVSARAHSLDSCGRIEFGGGVVEKLIFAFCDSPYICQYNYAQTMHELIECFYFYKNETLDLCSDDELIDFMKKSFDSVCHGSVELLRDRELEKMAVALRYGLPMQNEESK</sequence>
<evidence type="ECO:0000313" key="2">
    <source>
        <dbReference type="Proteomes" id="UP000034076"/>
    </source>
</evidence>
<dbReference type="Pfam" id="PF19848">
    <property type="entry name" value="DUF6323"/>
    <property type="match status" value="1"/>
</dbReference>
<name>A0A0M2NGF5_9FIRM</name>
<dbReference type="STRING" id="270498.CHK_0785"/>
<dbReference type="AlphaFoldDB" id="A0A0M2NGF5"/>
<accession>A0A0M2NGF5</accession>
<proteinExistence type="predicted"/>
<organism evidence="1 2">
    <name type="scientific">Christensenella hongkongensis</name>
    <dbReference type="NCBI Taxonomy" id="270498"/>
    <lineage>
        <taxon>Bacteria</taxon>
        <taxon>Bacillati</taxon>
        <taxon>Bacillota</taxon>
        <taxon>Clostridia</taxon>
        <taxon>Christensenellales</taxon>
        <taxon>Christensenellaceae</taxon>
        <taxon>Christensenella</taxon>
    </lineage>
</organism>
<dbReference type="EMBL" id="LAYJ01000068">
    <property type="protein sequence ID" value="KKI51619.1"/>
    <property type="molecule type" value="Genomic_DNA"/>
</dbReference>